<dbReference type="Proteomes" id="UP000247498">
    <property type="component" value="Unassembled WGS sequence"/>
</dbReference>
<evidence type="ECO:0000313" key="6">
    <source>
        <dbReference type="Proteomes" id="UP000247498"/>
    </source>
</evidence>
<dbReference type="EMBL" id="BDRX01000115">
    <property type="protein sequence ID" value="GBF98059.1"/>
    <property type="molecule type" value="Genomic_DNA"/>
</dbReference>
<dbReference type="GO" id="GO:0030042">
    <property type="term" value="P:actin filament depolymerization"/>
    <property type="evidence" value="ECO:0007669"/>
    <property type="project" value="InterPro"/>
</dbReference>
<dbReference type="AlphaFoldDB" id="A0A2V0PEW1"/>
<comment type="similarity">
    <text evidence="1">Belongs to the actin-binding proteins ADF family.</text>
</comment>
<reference evidence="5 6" key="1">
    <citation type="journal article" date="2018" name="Sci. Rep.">
        <title>Raphidocelis subcapitata (=Pseudokirchneriella subcapitata) provides an insight into genome evolution and environmental adaptations in the Sphaeropleales.</title>
        <authorList>
            <person name="Suzuki S."/>
            <person name="Yamaguchi H."/>
            <person name="Nakajima N."/>
            <person name="Kawachi M."/>
        </authorList>
    </citation>
    <scope>NUCLEOTIDE SEQUENCE [LARGE SCALE GENOMIC DNA]</scope>
    <source>
        <strain evidence="5 6">NIES-35</strain>
    </source>
</reference>
<dbReference type="GO" id="GO:0003779">
    <property type="term" value="F:actin binding"/>
    <property type="evidence" value="ECO:0007669"/>
    <property type="project" value="UniProtKB-KW"/>
</dbReference>
<dbReference type="InParanoid" id="A0A2V0PEW1"/>
<dbReference type="CDD" id="cd11286">
    <property type="entry name" value="ADF_cofilin_like"/>
    <property type="match status" value="1"/>
</dbReference>
<feature type="compositionally biased region" description="Low complexity" evidence="3">
    <location>
        <begin position="120"/>
        <end position="141"/>
    </location>
</feature>
<proteinExistence type="inferred from homology"/>
<feature type="compositionally biased region" description="Gly residues" evidence="3">
    <location>
        <begin position="102"/>
        <end position="113"/>
    </location>
</feature>
<organism evidence="5 6">
    <name type="scientific">Raphidocelis subcapitata</name>
    <dbReference type="NCBI Taxonomy" id="307507"/>
    <lineage>
        <taxon>Eukaryota</taxon>
        <taxon>Viridiplantae</taxon>
        <taxon>Chlorophyta</taxon>
        <taxon>core chlorophytes</taxon>
        <taxon>Chlorophyceae</taxon>
        <taxon>CS clade</taxon>
        <taxon>Sphaeropleales</taxon>
        <taxon>Selenastraceae</taxon>
        <taxon>Raphidocelis</taxon>
    </lineage>
</organism>
<evidence type="ECO:0000256" key="2">
    <source>
        <dbReference type="ARBA" id="ARBA00023203"/>
    </source>
</evidence>
<dbReference type="Pfam" id="PF00241">
    <property type="entry name" value="Cofilin_ADF"/>
    <property type="match status" value="2"/>
</dbReference>
<gene>
    <name evidence="5" type="ORF">Rsub_10287</name>
</gene>
<evidence type="ECO:0000256" key="3">
    <source>
        <dbReference type="SAM" id="MobiDB-lite"/>
    </source>
</evidence>
<keyword evidence="6" id="KW-1185">Reference proteome</keyword>
<protein>
    <recommendedName>
        <fullName evidence="4">ADF-H domain-containing protein</fullName>
    </recommendedName>
</protein>
<dbReference type="Gene3D" id="3.40.20.10">
    <property type="entry name" value="Severin"/>
    <property type="match status" value="2"/>
</dbReference>
<evidence type="ECO:0000259" key="4">
    <source>
        <dbReference type="PROSITE" id="PS51263"/>
    </source>
</evidence>
<dbReference type="PROSITE" id="PS51263">
    <property type="entry name" value="ADF_H"/>
    <property type="match status" value="1"/>
</dbReference>
<dbReference type="InterPro" id="IPR029006">
    <property type="entry name" value="ADF-H/Gelsolin-like_dom_sf"/>
</dbReference>
<feature type="region of interest" description="Disordered" evidence="3">
    <location>
        <begin position="88"/>
        <end position="176"/>
    </location>
</feature>
<feature type="compositionally biased region" description="Gly residues" evidence="3">
    <location>
        <begin position="142"/>
        <end position="173"/>
    </location>
</feature>
<dbReference type="SMART" id="SM00102">
    <property type="entry name" value="ADF"/>
    <property type="match status" value="1"/>
</dbReference>
<comment type="caution">
    <text evidence="5">The sequence shown here is derived from an EMBL/GenBank/DDBJ whole genome shotgun (WGS) entry which is preliminary data.</text>
</comment>
<evidence type="ECO:0000256" key="1">
    <source>
        <dbReference type="ARBA" id="ARBA00006844"/>
    </source>
</evidence>
<sequence>MSELELLRVARQAVEEGLISSNDYDVVKVAFLRAQQIKAGLDAGFIRSTDHEKARDAYLSALDFSIMATLPSSGTLAAPVLRASGSFDSAQSNGNAAVGPSQGSGGGGGGGGFCPPPAPAAAAAPPAPRSRVPSSAAATGGSLDGGGGGGGAVSRGTSGSGGSRGGGGGGGGPSPDVAALMADVPVYSRGATPGKFSMAGIGLSEDCVNLFMHMKTRSAFKWITFRVDDSGKTVVPDRLGGKASPYSEFVAALPPSDCRYGGEAAPESAPIKTKMMYAATKDFFKGFLDGTGAELQANEAADVSEEEIRSRVVTNLTRK</sequence>
<feature type="domain" description="ADF-H" evidence="4">
    <location>
        <begin position="198"/>
        <end position="313"/>
    </location>
</feature>
<evidence type="ECO:0000313" key="5">
    <source>
        <dbReference type="EMBL" id="GBF98059.1"/>
    </source>
</evidence>
<keyword evidence="2" id="KW-0009">Actin-binding</keyword>
<dbReference type="OrthoDB" id="10249245at2759"/>
<dbReference type="InterPro" id="IPR002108">
    <property type="entry name" value="ADF-H"/>
</dbReference>
<accession>A0A2V0PEW1</accession>
<name>A0A2V0PEW1_9CHLO</name>
<dbReference type="InterPro" id="IPR017904">
    <property type="entry name" value="ADF/Cofilin"/>
</dbReference>
<dbReference type="SUPFAM" id="SSF55753">
    <property type="entry name" value="Actin depolymerizing proteins"/>
    <property type="match status" value="1"/>
</dbReference>
<dbReference type="STRING" id="307507.A0A2V0PEW1"/>
<dbReference type="PANTHER" id="PTHR11913">
    <property type="entry name" value="COFILIN-RELATED"/>
    <property type="match status" value="1"/>
</dbReference>
<dbReference type="GO" id="GO:0015629">
    <property type="term" value="C:actin cytoskeleton"/>
    <property type="evidence" value="ECO:0007669"/>
    <property type="project" value="InterPro"/>
</dbReference>